<proteinExistence type="predicted"/>
<protein>
    <submittedName>
        <fullName evidence="2">Uncharacterized protein</fullName>
    </submittedName>
</protein>
<feature type="compositionally biased region" description="Basic and acidic residues" evidence="1">
    <location>
        <begin position="422"/>
        <end position="431"/>
    </location>
</feature>
<evidence type="ECO:0000313" key="3">
    <source>
        <dbReference type="Proteomes" id="UP001159363"/>
    </source>
</evidence>
<sequence length="886" mass="98798">MTRACRVCPPARQLSNVNSRVTGRREIVPGLLSVKQGASLRSQLTGKESWLCEARVLYDGAACWLEYWAALFPMKLASFSSESHDCFRRNEGLGEMAELRENPPINVIVRHDPHISRVRDMRAKDLLWMSRDASSRPSDYRSATLPLSYEGRAHCFTSRGQAFWGNSEQCHSWLPGPHIQERQRKDTSLRVMPARTTGTLMKSPLRLGFGSILFPTLHDAEGWFVDGLLRAARRHPSGSLERLPWLTSRREQTSFQSSSSPILYPRGLVIRPAVCSLYREQPFMRKDAAGQEDSPCGNFNCLCCASPRFEPSNTWARSDANDQTTSLRCDIERHNGVGTSNKVENGKRKKTRGEKAMEENRCNHLLKLLSRSPAGSGIYTQGPFREPRAASLSVGTPTPKESRCSFISVYRLFTAKPTRVKQGMEQRRNEKSGGGGLGGWEIPEKTHRSAASSGTIPTCENPAVTPPPRQESEPSSPWWEAGSLTTTQQWPPHIVEEYTTHAGAIFQHIIICFVSTTSSSSTRPATLIMRDDPTSSAWGCDAGVTAARVTSDPLDSGRFSHFFSRPFVPALLRSLHMCLRPSCIRAEVLPAGGPIVQPARHVLQNTTTRSRRLSFSTAGHAAHSSIALNPLTPNSDNSRPGGLPSIFIASRRTIWKVQRTPRRAGITRAFFTYWPKTIRPESVARICNSIPVIASRRRLRYHITTPFPYLRPLRDARQRAPWPQGIIRHRRISQVVGPVEPNWIFPVPLVRAEWRSATGLESFLVELPSPGEAENFPLTSLSPANFPYSSRLRVSVRLPDQKFCSQHISGACPQKYYFLPALASRRCSILFGFRDLVVKSRPHLSTPNSTPPPLPHPSTMKFARAVSHGGRPFAKVHVHIASCPVG</sequence>
<keyword evidence="3" id="KW-1185">Reference proteome</keyword>
<evidence type="ECO:0000313" key="2">
    <source>
        <dbReference type="EMBL" id="KAJ8877761.1"/>
    </source>
</evidence>
<gene>
    <name evidence="2" type="ORF">PR048_022216</name>
</gene>
<reference evidence="2 3" key="1">
    <citation type="submission" date="2023-02" db="EMBL/GenBank/DDBJ databases">
        <title>LHISI_Scaffold_Assembly.</title>
        <authorList>
            <person name="Stuart O.P."/>
            <person name="Cleave R."/>
            <person name="Magrath M.J.L."/>
            <person name="Mikheyev A.S."/>
        </authorList>
    </citation>
    <scope>NUCLEOTIDE SEQUENCE [LARGE SCALE GENOMIC DNA]</scope>
    <source>
        <strain evidence="2">Daus_M_001</strain>
        <tissue evidence="2">Leg muscle</tissue>
    </source>
</reference>
<dbReference type="EMBL" id="JARBHB010000008">
    <property type="protein sequence ID" value="KAJ8877761.1"/>
    <property type="molecule type" value="Genomic_DNA"/>
</dbReference>
<evidence type="ECO:0000256" key="1">
    <source>
        <dbReference type="SAM" id="MobiDB-lite"/>
    </source>
</evidence>
<organism evidence="2 3">
    <name type="scientific">Dryococelus australis</name>
    <dbReference type="NCBI Taxonomy" id="614101"/>
    <lineage>
        <taxon>Eukaryota</taxon>
        <taxon>Metazoa</taxon>
        <taxon>Ecdysozoa</taxon>
        <taxon>Arthropoda</taxon>
        <taxon>Hexapoda</taxon>
        <taxon>Insecta</taxon>
        <taxon>Pterygota</taxon>
        <taxon>Neoptera</taxon>
        <taxon>Polyneoptera</taxon>
        <taxon>Phasmatodea</taxon>
        <taxon>Verophasmatodea</taxon>
        <taxon>Anareolatae</taxon>
        <taxon>Phasmatidae</taxon>
        <taxon>Eurycanthinae</taxon>
        <taxon>Dryococelus</taxon>
    </lineage>
</organism>
<feature type="compositionally biased region" description="Polar residues" evidence="1">
    <location>
        <begin position="449"/>
        <end position="458"/>
    </location>
</feature>
<comment type="caution">
    <text evidence="2">The sequence shown here is derived from an EMBL/GenBank/DDBJ whole genome shotgun (WGS) entry which is preliminary data.</text>
</comment>
<accession>A0ABQ9H0M5</accession>
<feature type="region of interest" description="Disordered" evidence="1">
    <location>
        <begin position="336"/>
        <end position="357"/>
    </location>
</feature>
<name>A0ABQ9H0M5_9NEOP</name>
<feature type="region of interest" description="Disordered" evidence="1">
    <location>
        <begin position="420"/>
        <end position="481"/>
    </location>
</feature>
<dbReference type="Proteomes" id="UP001159363">
    <property type="component" value="Chromosome 7"/>
</dbReference>